<dbReference type="PANTHER" id="PTHR30251">
    <property type="entry name" value="PILUS ASSEMBLY CHAPERONE"/>
    <property type="match status" value="1"/>
</dbReference>
<reference evidence="10 11" key="1">
    <citation type="submission" date="2024-07" db="EMBL/GenBank/DDBJ databases">
        <title>Genomes of novel Serratia strains from suburban soil.</title>
        <authorList>
            <person name="Markert E.X."/>
            <person name="Severe K."/>
            <person name="Severe L."/>
            <person name="Twing K.I."/>
            <person name="Ward L.M."/>
        </authorList>
    </citation>
    <scope>NUCLEOTIDE SEQUENCE [LARGE SCALE GENOMIC DNA]</scope>
    <source>
        <strain evidence="10 11">3C-UT</strain>
    </source>
</reference>
<dbReference type="Pfam" id="PF00345">
    <property type="entry name" value="PapD_N"/>
    <property type="match status" value="1"/>
</dbReference>
<protein>
    <submittedName>
        <fullName evidence="10">Fimbria/pilus periplasmic chaperone</fullName>
    </submittedName>
</protein>
<dbReference type="SUPFAM" id="SSF49584">
    <property type="entry name" value="Periplasmic chaperone C-domain"/>
    <property type="match status" value="1"/>
</dbReference>
<feature type="chain" id="PRO_5045964952" evidence="7">
    <location>
        <begin position="31"/>
        <end position="240"/>
    </location>
</feature>
<evidence type="ECO:0000256" key="5">
    <source>
        <dbReference type="ARBA" id="ARBA00022764"/>
    </source>
</evidence>
<dbReference type="PANTHER" id="PTHR30251:SF11">
    <property type="entry name" value="CHAPERONE PROTEIN FIMC-RELATED"/>
    <property type="match status" value="1"/>
</dbReference>
<name>A0ABV3UGG2_9GAMM</name>
<dbReference type="Pfam" id="PF02753">
    <property type="entry name" value="PapD_C"/>
    <property type="match status" value="1"/>
</dbReference>
<gene>
    <name evidence="10" type="ORF">AB4M04_11330</name>
</gene>
<evidence type="ECO:0000256" key="4">
    <source>
        <dbReference type="ARBA" id="ARBA00022729"/>
    </source>
</evidence>
<comment type="caution">
    <text evidence="10">The sequence shown here is derived from an EMBL/GenBank/DDBJ whole genome shotgun (WGS) entry which is preliminary data.</text>
</comment>
<dbReference type="SUPFAM" id="SSF49354">
    <property type="entry name" value="PapD-like"/>
    <property type="match status" value="1"/>
</dbReference>
<comment type="subcellular location">
    <subcellularLocation>
        <location evidence="1">Periplasm</location>
    </subcellularLocation>
</comment>
<evidence type="ECO:0000259" key="9">
    <source>
        <dbReference type="Pfam" id="PF02753"/>
    </source>
</evidence>
<dbReference type="Gene3D" id="2.60.40.10">
    <property type="entry name" value="Immunoglobulins"/>
    <property type="match status" value="2"/>
</dbReference>
<feature type="domain" description="Pili assembly chaperone C-terminal" evidence="9">
    <location>
        <begin position="178"/>
        <end position="231"/>
    </location>
</feature>
<sequence>MSNKKNMIRSGIAAALLVMMGVLAPVAAFAESAGGVSLSSTRIIFNCSKGSEGNITVSNSSNNQNFLVQSWISDANGQKSKDFVVTPPLFMMKPSSENKLRILYVGPSLPQDRESLFWLTNKSIPSIDKSKYAGKNVLQLAISARIKGFCRPDGLTPSPMEAAKQLTFQWIGKDLKIANPSPYYISVVNLESGGNKFPTVMVPPKSSEMVGGQKGKNDNVDYQVMTDYGSASEVMHGKMQ</sequence>
<dbReference type="InterPro" id="IPR001829">
    <property type="entry name" value="Pili_assmbl_chaperone_bac"/>
</dbReference>
<evidence type="ECO:0000256" key="1">
    <source>
        <dbReference type="ARBA" id="ARBA00004418"/>
    </source>
</evidence>
<evidence type="ECO:0000256" key="6">
    <source>
        <dbReference type="ARBA" id="ARBA00023186"/>
    </source>
</evidence>
<organism evidence="10 11">
    <name type="scientific">Serratia quinivorans</name>
    <dbReference type="NCBI Taxonomy" id="137545"/>
    <lineage>
        <taxon>Bacteria</taxon>
        <taxon>Pseudomonadati</taxon>
        <taxon>Pseudomonadota</taxon>
        <taxon>Gammaproteobacteria</taxon>
        <taxon>Enterobacterales</taxon>
        <taxon>Yersiniaceae</taxon>
        <taxon>Serratia</taxon>
    </lineage>
</organism>
<evidence type="ECO:0000313" key="11">
    <source>
        <dbReference type="Proteomes" id="UP001558101"/>
    </source>
</evidence>
<evidence type="ECO:0000259" key="8">
    <source>
        <dbReference type="Pfam" id="PF00345"/>
    </source>
</evidence>
<dbReference type="RefSeq" id="WP_261413576.1">
    <property type="nucleotide sequence ID" value="NZ_CAMKRT010000002.1"/>
</dbReference>
<comment type="similarity">
    <text evidence="2">Belongs to the periplasmic pilus chaperone family.</text>
</comment>
<keyword evidence="5" id="KW-0574">Periplasm</keyword>
<keyword evidence="3" id="KW-1029">Fimbrium biogenesis</keyword>
<evidence type="ECO:0000256" key="2">
    <source>
        <dbReference type="ARBA" id="ARBA00007399"/>
    </source>
</evidence>
<keyword evidence="4 7" id="KW-0732">Signal</keyword>
<dbReference type="InterPro" id="IPR036316">
    <property type="entry name" value="Pili_assmbl_chap_C_dom_sf"/>
</dbReference>
<evidence type="ECO:0000256" key="3">
    <source>
        <dbReference type="ARBA" id="ARBA00022558"/>
    </source>
</evidence>
<dbReference type="InterPro" id="IPR008962">
    <property type="entry name" value="PapD-like_sf"/>
</dbReference>
<proteinExistence type="inferred from homology"/>
<dbReference type="InterPro" id="IPR016148">
    <property type="entry name" value="Pili_assmbl_chaperone_C"/>
</dbReference>
<dbReference type="InterPro" id="IPR013783">
    <property type="entry name" value="Ig-like_fold"/>
</dbReference>
<accession>A0ABV3UGG2</accession>
<keyword evidence="6" id="KW-0143">Chaperone</keyword>
<evidence type="ECO:0000256" key="7">
    <source>
        <dbReference type="SAM" id="SignalP"/>
    </source>
</evidence>
<feature type="signal peptide" evidence="7">
    <location>
        <begin position="1"/>
        <end position="30"/>
    </location>
</feature>
<evidence type="ECO:0000313" key="10">
    <source>
        <dbReference type="EMBL" id="MEX3172677.1"/>
    </source>
</evidence>
<dbReference type="EMBL" id="JBFQXQ010000001">
    <property type="protein sequence ID" value="MEX3172677.1"/>
    <property type="molecule type" value="Genomic_DNA"/>
</dbReference>
<dbReference type="InterPro" id="IPR050643">
    <property type="entry name" value="Periplasmic_pilus_chap"/>
</dbReference>
<feature type="domain" description="Pili assembly chaperone N-terminal" evidence="8">
    <location>
        <begin position="35"/>
        <end position="155"/>
    </location>
</feature>
<dbReference type="Proteomes" id="UP001558101">
    <property type="component" value="Unassembled WGS sequence"/>
</dbReference>
<dbReference type="InterPro" id="IPR016147">
    <property type="entry name" value="Pili_assmbl_chaperone_N"/>
</dbReference>
<keyword evidence="11" id="KW-1185">Reference proteome</keyword>
<dbReference type="PRINTS" id="PR00969">
    <property type="entry name" value="CHAPERONPILI"/>
</dbReference>